<proteinExistence type="predicted"/>
<evidence type="ECO:0000313" key="3">
    <source>
        <dbReference type="Proteomes" id="UP001217838"/>
    </source>
</evidence>
<feature type="chain" id="PRO_5045409308" evidence="1">
    <location>
        <begin position="23"/>
        <end position="412"/>
    </location>
</feature>
<sequence length="412" mass="43529">MLVASALAAVLLAARAPGPDFAARAVPGPDCPPFALNLGPADAPLTIAAYLDPFAPTTFGLWLDLRRLVADHDGALGVRVVPIATTMVETLGDARILRLLLGAGARGRQETALRLLDRDGRDRLAVRLADPAARATLAAEIGLPPDDLAAILDDRCIDAAVRAGKSELQRLHRAAGGYLGRPPIFAVGQATAFEDGVGLERVRSELAREGQRIRGNRPLVRPQAAPRRGVSQRLMRPPARAGMLVGGVGLPHRLVVFAEHDEHPNFSLLAPVLEFRRQNPGVLAVQVIARGTNAGARQLRVRTCVAERLGLQLEYLRILAREGEGARREPRSAAAADFIARLDQAPEAQTCELGEPELERGPGGITALPEGVWLDGAAVGQSDLDALAARLAGADAAQRPLDAVFSAAAPEP</sequence>
<keyword evidence="3" id="KW-1185">Reference proteome</keyword>
<organism evidence="2 3">
    <name type="scientific">Nannocystis radixulma</name>
    <dbReference type="NCBI Taxonomy" id="2995305"/>
    <lineage>
        <taxon>Bacteria</taxon>
        <taxon>Pseudomonadati</taxon>
        <taxon>Myxococcota</taxon>
        <taxon>Polyangia</taxon>
        <taxon>Nannocystales</taxon>
        <taxon>Nannocystaceae</taxon>
        <taxon>Nannocystis</taxon>
    </lineage>
</organism>
<name>A0ABT5BAI9_9BACT</name>
<feature type="signal peptide" evidence="1">
    <location>
        <begin position="1"/>
        <end position="22"/>
    </location>
</feature>
<evidence type="ECO:0000256" key="1">
    <source>
        <dbReference type="SAM" id="SignalP"/>
    </source>
</evidence>
<accession>A0ABT5BAI9</accession>
<protein>
    <submittedName>
        <fullName evidence="2">Uncharacterized protein</fullName>
    </submittedName>
</protein>
<evidence type="ECO:0000313" key="2">
    <source>
        <dbReference type="EMBL" id="MDC0671161.1"/>
    </source>
</evidence>
<keyword evidence="1" id="KW-0732">Signal</keyword>
<dbReference type="Gene3D" id="3.40.30.10">
    <property type="entry name" value="Glutaredoxin"/>
    <property type="match status" value="1"/>
</dbReference>
<dbReference type="Proteomes" id="UP001217838">
    <property type="component" value="Unassembled WGS sequence"/>
</dbReference>
<dbReference type="EMBL" id="JAQNDN010000014">
    <property type="protein sequence ID" value="MDC0671161.1"/>
    <property type="molecule type" value="Genomic_DNA"/>
</dbReference>
<reference evidence="2 3" key="1">
    <citation type="submission" date="2022-11" db="EMBL/GenBank/DDBJ databases">
        <title>Minimal conservation of predation-associated metabolite biosynthetic gene clusters underscores biosynthetic potential of Myxococcota including descriptions for ten novel species: Archangium lansinium sp. nov., Myxococcus landrumus sp. nov., Nannocystis bai.</title>
        <authorList>
            <person name="Ahearne A."/>
            <person name="Stevens C."/>
            <person name="Dowd S."/>
        </authorList>
    </citation>
    <scope>NUCLEOTIDE SEQUENCE [LARGE SCALE GENOMIC DNA]</scope>
    <source>
        <strain evidence="2 3">NCELM</strain>
    </source>
</reference>
<dbReference type="SUPFAM" id="SSF52833">
    <property type="entry name" value="Thioredoxin-like"/>
    <property type="match status" value="1"/>
</dbReference>
<comment type="caution">
    <text evidence="2">The sequence shown here is derived from an EMBL/GenBank/DDBJ whole genome shotgun (WGS) entry which is preliminary data.</text>
</comment>
<dbReference type="InterPro" id="IPR036249">
    <property type="entry name" value="Thioredoxin-like_sf"/>
</dbReference>
<gene>
    <name evidence="2" type="ORF">POL58_25620</name>
</gene>
<dbReference type="RefSeq" id="WP_272001243.1">
    <property type="nucleotide sequence ID" value="NZ_JAQNDN010000014.1"/>
</dbReference>